<reference evidence="1" key="1">
    <citation type="submission" date="2013-04" db="EMBL/GenBank/DDBJ databases">
        <title>Comparative Genomics of Relapsing Fever Spirochetes.</title>
        <authorList>
            <person name="Schwan T.G."/>
            <person name="Raffel S.J."/>
            <person name="Porcella S.F."/>
            <person name="Martens C.A."/>
            <person name="Bruno D.P."/>
            <person name="Ricklefs S.M."/>
            <person name="Barbian K.B."/>
        </authorList>
    </citation>
    <scope>NUCLEOTIDE SEQUENCE</scope>
    <source>
        <strain evidence="1">YBT</strain>
        <plasmid evidence="1">unnamed</plasmid>
    </source>
</reference>
<dbReference type="RefSeq" id="WP_025407246.1">
    <property type="nucleotide sequence ID" value="NZ_CP005742.1"/>
</dbReference>
<dbReference type="NCBIfam" id="NF033729">
    <property type="entry name" value="borfam54_2"/>
    <property type="match status" value="1"/>
</dbReference>
<dbReference type="Pfam" id="PF05714">
    <property type="entry name" value="PFam54_60"/>
    <property type="match status" value="1"/>
</dbReference>
<proteinExistence type="predicted"/>
<dbReference type="AlphaFoldDB" id="W5T2Y2"/>
<accession>W5T2Y2</accession>
<protein>
    <submittedName>
        <fullName evidence="1">Antigen P35</fullName>
    </submittedName>
</protein>
<gene>
    <name evidence="1" type="ORF">BHO_0027004</name>
</gene>
<dbReference type="NCBIfam" id="NF033730">
    <property type="entry name" value="borfam54_3"/>
    <property type="match status" value="1"/>
</dbReference>
<evidence type="ECO:0000313" key="1">
    <source>
        <dbReference type="EMBL" id="AHH13504.1"/>
    </source>
</evidence>
<dbReference type="HOGENOM" id="CLU_062986_2_0_12"/>
<dbReference type="NCBIfam" id="NF033728">
    <property type="entry name" value="borfam54_1"/>
    <property type="match status" value="1"/>
</dbReference>
<name>W5T2Y2_BORHE</name>
<dbReference type="PROSITE" id="PS51257">
    <property type="entry name" value="PROKAR_LIPOPROTEIN"/>
    <property type="match status" value="1"/>
</dbReference>
<dbReference type="EMBL" id="CP005742">
    <property type="protein sequence ID" value="AHH13504.1"/>
    <property type="molecule type" value="Genomic_DNA"/>
</dbReference>
<dbReference type="InterPro" id="IPR008421">
    <property type="entry name" value="Borrelia_lipoprotein_PFam54/60"/>
</dbReference>
<dbReference type="Gene3D" id="1.10.3160.10">
    <property type="entry name" value="Bbcrasp-1"/>
    <property type="match status" value="1"/>
</dbReference>
<geneLocation type="plasmid" evidence="1">
    <name>unnamed</name>
</geneLocation>
<sequence length="307" mass="34909">MRNNILNNIFVAFALTAFTLVGCNPKGSDLTALQDTQSNDATTQQHITLSPQLDINNVKLEEKKGNLIPKPELKPANPNDKQKLAQNALEKAQGVKSEKDKEEDKAPLIAWITNKAKTSIASINQYKNKTEDDSQYGMKQGVFQYLRNSANQKTVNSVENTQLRKQLYSSLDWSGDKIRKFGTILNTIKRNDTNNLAKTILLAGVNYAQGHFEWIISITYDKTEHLNKLTLQELKNIKSKLEEIYELKQKWTDTINNIITDYEANTDDSQNNNQALLKHINSQYGRVFKDEIPKIKALAQDIEKILK</sequence>
<keyword evidence="1" id="KW-0614">Plasmid</keyword>
<organism evidence="1">
    <name type="scientific">Borrelia hermsii YBT</name>
    <dbReference type="NCBI Taxonomy" id="1313295"/>
    <lineage>
        <taxon>Bacteria</taxon>
        <taxon>Pseudomonadati</taxon>
        <taxon>Spirochaetota</taxon>
        <taxon>Spirochaetia</taxon>
        <taxon>Spirochaetales</taxon>
        <taxon>Borreliaceae</taxon>
        <taxon>Borrelia</taxon>
    </lineage>
</organism>